<keyword evidence="1" id="KW-0812">Transmembrane</keyword>
<dbReference type="STRING" id="1839801.Dform_01845"/>
<reference evidence="3" key="1">
    <citation type="submission" date="2016-11" db="EMBL/GenBank/DDBJ databases">
        <title>Dehalogenimonas formicexedens sp. nov., a chlorinated alkane respiring bacterium isolated from contaminated groundwater.</title>
        <authorList>
            <person name="Key T.A."/>
            <person name="Bowman K.S."/>
            <person name="Lee I."/>
            <person name="Chun J."/>
            <person name="Albuquerque L."/>
            <person name="da Costa M.S."/>
            <person name="Rainey F.A."/>
            <person name="Moe W.M."/>
        </authorList>
    </citation>
    <scope>NUCLEOTIDE SEQUENCE [LARGE SCALE GENOMIC DNA]</scope>
    <source>
        <strain evidence="3">NSZ-14</strain>
    </source>
</reference>
<feature type="transmembrane region" description="Helical" evidence="1">
    <location>
        <begin position="7"/>
        <end position="32"/>
    </location>
</feature>
<name>A0A1P8F9P7_9CHLR</name>
<organism evidence="2 3">
    <name type="scientific">Dehalogenimonas formicexedens</name>
    <dbReference type="NCBI Taxonomy" id="1839801"/>
    <lineage>
        <taxon>Bacteria</taxon>
        <taxon>Bacillati</taxon>
        <taxon>Chloroflexota</taxon>
        <taxon>Dehalococcoidia</taxon>
        <taxon>Dehalococcoidales</taxon>
        <taxon>Dehalococcoidaceae</taxon>
        <taxon>Dehalogenimonas</taxon>
    </lineage>
</organism>
<sequence>MRTLIDNLVSIAVIAGMAFVAFGISYVLFWGFMTHNPT</sequence>
<protein>
    <submittedName>
        <fullName evidence="2">Uncharacterized protein</fullName>
    </submittedName>
</protein>
<evidence type="ECO:0000313" key="2">
    <source>
        <dbReference type="EMBL" id="APV45163.1"/>
    </source>
</evidence>
<proteinExistence type="predicted"/>
<keyword evidence="1" id="KW-0472">Membrane</keyword>
<dbReference type="Proteomes" id="UP000185934">
    <property type="component" value="Chromosome"/>
</dbReference>
<dbReference type="EMBL" id="CP018258">
    <property type="protein sequence ID" value="APV45163.1"/>
    <property type="molecule type" value="Genomic_DNA"/>
</dbReference>
<evidence type="ECO:0000313" key="3">
    <source>
        <dbReference type="Proteomes" id="UP000185934"/>
    </source>
</evidence>
<keyword evidence="3" id="KW-1185">Reference proteome</keyword>
<gene>
    <name evidence="2" type="ORF">Dform_01845</name>
</gene>
<dbReference type="KEGG" id="dfo:Dform_01845"/>
<keyword evidence="1" id="KW-1133">Transmembrane helix</keyword>
<evidence type="ECO:0000256" key="1">
    <source>
        <dbReference type="SAM" id="Phobius"/>
    </source>
</evidence>
<accession>A0A1P8F9P7</accession>
<dbReference type="AlphaFoldDB" id="A0A1P8F9P7"/>